<reference evidence="2 3" key="1">
    <citation type="journal article" date="2012" name="G3 (Bethesda)">
        <title>Pichia sorbitophila, an interspecies yeast hybrid reveals early steps of genome resolution following polyploidization.</title>
        <authorList>
            <person name="Leh Louis V."/>
            <person name="Despons L."/>
            <person name="Friedrich A."/>
            <person name="Martin T."/>
            <person name="Durrens P."/>
            <person name="Casaregola S."/>
            <person name="Neuveglise C."/>
            <person name="Fairhead C."/>
            <person name="Marck C."/>
            <person name="Cruz J.A."/>
            <person name="Straub M.L."/>
            <person name="Kugler V."/>
            <person name="Sacerdot C."/>
            <person name="Uzunov Z."/>
            <person name="Thierry A."/>
            <person name="Weiss S."/>
            <person name="Bleykasten C."/>
            <person name="De Montigny J."/>
            <person name="Jacques N."/>
            <person name="Jung P."/>
            <person name="Lemaire M."/>
            <person name="Mallet S."/>
            <person name="Morel G."/>
            <person name="Richard G.F."/>
            <person name="Sarkar A."/>
            <person name="Savel G."/>
            <person name="Schacherer J."/>
            <person name="Seret M.L."/>
            <person name="Talla E."/>
            <person name="Samson G."/>
            <person name="Jubin C."/>
            <person name="Poulain J."/>
            <person name="Vacherie B."/>
            <person name="Barbe V."/>
            <person name="Pelletier E."/>
            <person name="Sherman D.J."/>
            <person name="Westhof E."/>
            <person name="Weissenbach J."/>
            <person name="Baret P.V."/>
            <person name="Wincker P."/>
            <person name="Gaillardin C."/>
            <person name="Dujon B."/>
            <person name="Souciet J.L."/>
        </authorList>
    </citation>
    <scope>NUCLEOTIDE SEQUENCE [LARGE SCALE GENOMIC DNA]</scope>
    <source>
        <strain evidence="3">ATCC MYA-4447 / BCRC 22081 / CBS 7064 / NBRC 10061 / NRRL Y-12695</strain>
    </source>
</reference>
<sequence>MLVSKLRSAYQYYVYSSPIPVLSKEETIIFNAINVSLLLFGLYWVMTILPILVIKSMESLCYYVTGHSVSANLVLSFIISRNFWIKCGFQDILTRNKTNTEI</sequence>
<accession>G8Y238</accession>
<evidence type="ECO:0000256" key="1">
    <source>
        <dbReference type="SAM" id="Phobius"/>
    </source>
</evidence>
<organism evidence="2 3">
    <name type="scientific">Pichia sorbitophila (strain ATCC MYA-4447 / BCRC 22081 / CBS 7064 / NBRC 10061 / NRRL Y-12695)</name>
    <name type="common">Hybrid yeast</name>
    <dbReference type="NCBI Taxonomy" id="559304"/>
    <lineage>
        <taxon>Eukaryota</taxon>
        <taxon>Fungi</taxon>
        <taxon>Dikarya</taxon>
        <taxon>Ascomycota</taxon>
        <taxon>Saccharomycotina</taxon>
        <taxon>Pichiomycetes</taxon>
        <taxon>Debaryomycetaceae</taxon>
        <taxon>Millerozyma</taxon>
    </lineage>
</organism>
<keyword evidence="1" id="KW-1133">Transmembrane helix</keyword>
<dbReference type="AlphaFoldDB" id="G8Y238"/>
<keyword evidence="3" id="KW-1185">Reference proteome</keyword>
<protein>
    <submittedName>
        <fullName evidence="2">Piso0_005409 protein</fullName>
    </submittedName>
</protein>
<feature type="transmembrane region" description="Helical" evidence="1">
    <location>
        <begin position="28"/>
        <end position="53"/>
    </location>
</feature>
<keyword evidence="1" id="KW-0812">Transmembrane</keyword>
<name>G8Y238_PICSO</name>
<dbReference type="EMBL" id="FO082046">
    <property type="protein sequence ID" value="CCE86891.1"/>
    <property type="molecule type" value="Genomic_DNA"/>
</dbReference>
<keyword evidence="1" id="KW-0472">Membrane</keyword>
<dbReference type="Proteomes" id="UP000005222">
    <property type="component" value="Chromosome N"/>
</dbReference>
<feature type="transmembrane region" description="Helical" evidence="1">
    <location>
        <begin position="60"/>
        <end position="79"/>
    </location>
</feature>
<dbReference type="OrthoDB" id="4020015at2759"/>
<evidence type="ECO:0000313" key="3">
    <source>
        <dbReference type="Proteomes" id="UP000005222"/>
    </source>
</evidence>
<dbReference type="OMA" id="NLLFRAY"/>
<gene>
    <name evidence="2" type="primary">Piso0_005409</name>
    <name evidence="2" type="ORF">GNLVRS01_PISO0N14489g</name>
</gene>
<dbReference type="eggNOG" id="ENOG502T647">
    <property type="taxonomic scope" value="Eukaryota"/>
</dbReference>
<dbReference type="HOGENOM" id="CLU_2278478_0_0_1"/>
<proteinExistence type="predicted"/>
<dbReference type="InParanoid" id="G8Y238"/>
<evidence type="ECO:0000313" key="2">
    <source>
        <dbReference type="EMBL" id="CCE86891.1"/>
    </source>
</evidence>